<dbReference type="InterPro" id="IPR008928">
    <property type="entry name" value="6-hairpin_glycosidase_sf"/>
</dbReference>
<protein>
    <recommendedName>
        <fullName evidence="3">Prenyltransferase</fullName>
    </recommendedName>
</protein>
<dbReference type="InterPro" id="IPR012341">
    <property type="entry name" value="6hp_glycosidase-like_sf"/>
</dbReference>
<accession>A0A368BPW2</accession>
<dbReference type="AlphaFoldDB" id="A0A368BPW2"/>
<reference evidence="1 2" key="1">
    <citation type="journal article" date="2018" name="Microbiome">
        <title>Fine metagenomic profile of the Mediterranean stratified and mixed water columns revealed by assembly and recruitment.</title>
        <authorList>
            <person name="Haro-Moreno J.M."/>
            <person name="Lopez-Perez M."/>
            <person name="De La Torre J.R."/>
            <person name="Picazo A."/>
            <person name="Camacho A."/>
            <person name="Rodriguez-Valera F."/>
        </authorList>
    </citation>
    <scope>NUCLEOTIDE SEQUENCE [LARGE SCALE GENOMIC DNA]</scope>
    <source>
        <strain evidence="1">MED-G84</strain>
    </source>
</reference>
<evidence type="ECO:0008006" key="3">
    <source>
        <dbReference type="Google" id="ProtNLM"/>
    </source>
</evidence>
<comment type="caution">
    <text evidence="1">The sequence shown here is derived from an EMBL/GenBank/DDBJ whole genome shotgun (WGS) entry which is preliminary data.</text>
</comment>
<organism evidence="1 2">
    <name type="scientific">SAR86 cluster bacterium</name>
    <dbReference type="NCBI Taxonomy" id="2030880"/>
    <lineage>
        <taxon>Bacteria</taxon>
        <taxon>Pseudomonadati</taxon>
        <taxon>Pseudomonadota</taxon>
        <taxon>Gammaproteobacteria</taxon>
        <taxon>SAR86 cluster</taxon>
    </lineage>
</organism>
<name>A0A368BPW2_9GAMM</name>
<gene>
    <name evidence="1" type="ORF">DBW98_01750</name>
</gene>
<dbReference type="EMBL" id="QOPC01000006">
    <property type="protein sequence ID" value="RCL38944.1"/>
    <property type="molecule type" value="Genomic_DNA"/>
</dbReference>
<dbReference type="GO" id="GO:0005975">
    <property type="term" value="P:carbohydrate metabolic process"/>
    <property type="evidence" value="ECO:0007669"/>
    <property type="project" value="InterPro"/>
</dbReference>
<dbReference type="Gene3D" id="1.50.10.10">
    <property type="match status" value="1"/>
</dbReference>
<dbReference type="SUPFAM" id="SSF48208">
    <property type="entry name" value="Six-hairpin glycosidases"/>
    <property type="match status" value="1"/>
</dbReference>
<sequence length="347" mass="39405">MSEFPNASPIDPSSLFGLRHIGDFIERTQLPSGAIPSNLDNSHDPWDHLEAVMGLSTLGFNSQSIDGIQWMANNQNEDGSWYNLYNNDKALELNKQSNYSSYIAVAVWHFYLLNQEIEFLETFWEVVKNGILFSLSMQNKNGAIAWNVDESSNIDEDYLITGCSSIAKSLECAIAICQVLKKYQLEQEWREAHSKLLAALEKPLSIFDLKKDRSRFSMDWYYPILAGIKSKNRINELTSRIKDSFWVKDLGIKCVSDEPWVTVAETSECSIAFKSIGEDEIAAELLNNAISIVDINGIPYMGWQFNENIYWPEETPSWTSAACILAADANQKLTKAHHLFTKKQFES</sequence>
<evidence type="ECO:0000313" key="2">
    <source>
        <dbReference type="Proteomes" id="UP000253032"/>
    </source>
</evidence>
<proteinExistence type="predicted"/>
<evidence type="ECO:0000313" key="1">
    <source>
        <dbReference type="EMBL" id="RCL38944.1"/>
    </source>
</evidence>
<dbReference type="Proteomes" id="UP000253032">
    <property type="component" value="Unassembled WGS sequence"/>
</dbReference>